<dbReference type="EMBL" id="SZYD01000017">
    <property type="protein sequence ID" value="KAD3068631.1"/>
    <property type="molecule type" value="Genomic_DNA"/>
</dbReference>
<gene>
    <name evidence="3" type="ORF">E3N88_36511</name>
</gene>
<name>A0A5N6M4G7_9ASTR</name>
<keyword evidence="4" id="KW-1185">Reference proteome</keyword>
<organism evidence="3 4">
    <name type="scientific">Mikania micrantha</name>
    <name type="common">bitter vine</name>
    <dbReference type="NCBI Taxonomy" id="192012"/>
    <lineage>
        <taxon>Eukaryota</taxon>
        <taxon>Viridiplantae</taxon>
        <taxon>Streptophyta</taxon>
        <taxon>Embryophyta</taxon>
        <taxon>Tracheophyta</taxon>
        <taxon>Spermatophyta</taxon>
        <taxon>Magnoliopsida</taxon>
        <taxon>eudicotyledons</taxon>
        <taxon>Gunneridae</taxon>
        <taxon>Pentapetalae</taxon>
        <taxon>asterids</taxon>
        <taxon>campanulids</taxon>
        <taxon>Asterales</taxon>
        <taxon>Asteraceae</taxon>
        <taxon>Asteroideae</taxon>
        <taxon>Heliantheae alliance</taxon>
        <taxon>Eupatorieae</taxon>
        <taxon>Mikania</taxon>
    </lineage>
</organism>
<evidence type="ECO:0000256" key="1">
    <source>
        <dbReference type="SAM" id="Coils"/>
    </source>
</evidence>
<sequence length="576" mass="65108">MDSVISLMNEVEHKEKLAEEAVENVGESSLDILAKVEELKRRRIIANERNQTLAKKVGSKGVALSAAMDALQIRVANLLSIGDSYVSDLDEIRRALEIRLISALTKKEKAKKDALKIEASAREALVFEEREIDQGMINQKEGLDEVVYQINVVEDIAVNAREEAYLARVWSMLAVMMMVVMIDKAFEVALVNFEDDSMLNDMTTSLGQICGTELLETSIEDARNKKNSIISKIDSVTSLMREVEFQEKAAEQTKLEAAQTHSDIMLKVYELMDMQQHVKKKNIMLAGEAYVQKKLLSAKVGMLKLHVASLLDKGDRSIELLDEMSRSLETRLTSAMMNKKAAIKKKKETEAFARAALAYEEIQMKKVEEESKRLKQEAVEIFQLQEFLIDRDHLVTVLHGEISKRYQDVRLLEGELDQVVGFCETDIKNSYGVADITKSVKKVKIKGKSRGYRSRMCAKSIKKLKIESQMHATSVKNSKLNGIRHGSQMCAKTIRNLKIKCKLRKSQMFDKSIKKIKIKSKLHGNHPIPKSKKKTKIKVKQQGGQMGAKNTKKVKINGLLVVKKEGRCRFPGDHDK</sequence>
<feature type="coiled-coil region" evidence="1">
    <location>
        <begin position="357"/>
        <end position="384"/>
    </location>
</feature>
<evidence type="ECO:0000313" key="4">
    <source>
        <dbReference type="Proteomes" id="UP000326396"/>
    </source>
</evidence>
<dbReference type="PANTHER" id="PTHR48459:SF1">
    <property type="entry name" value="CUE DOMAIN-CONTAINING PROTEIN"/>
    <property type="match status" value="1"/>
</dbReference>
<dbReference type="Proteomes" id="UP000326396">
    <property type="component" value="Linkage Group LG7"/>
</dbReference>
<proteinExistence type="predicted"/>
<feature type="compositionally biased region" description="Basic residues" evidence="2">
    <location>
        <begin position="523"/>
        <end position="539"/>
    </location>
</feature>
<reference evidence="3 4" key="1">
    <citation type="submission" date="2019-05" db="EMBL/GenBank/DDBJ databases">
        <title>Mikania micrantha, genome provides insights into the molecular mechanism of rapid growth.</title>
        <authorList>
            <person name="Liu B."/>
        </authorList>
    </citation>
    <scope>NUCLEOTIDE SEQUENCE [LARGE SCALE GENOMIC DNA]</scope>
    <source>
        <strain evidence="3">NLD-2019</strain>
        <tissue evidence="3">Leaf</tissue>
    </source>
</reference>
<keyword evidence="1" id="KW-0175">Coiled coil</keyword>
<feature type="coiled-coil region" evidence="1">
    <location>
        <begin position="4"/>
        <end position="56"/>
    </location>
</feature>
<comment type="caution">
    <text evidence="3">The sequence shown here is derived from an EMBL/GenBank/DDBJ whole genome shotgun (WGS) entry which is preliminary data.</text>
</comment>
<dbReference type="OrthoDB" id="620544at2759"/>
<evidence type="ECO:0000313" key="3">
    <source>
        <dbReference type="EMBL" id="KAD3068631.1"/>
    </source>
</evidence>
<dbReference type="PANTHER" id="PTHR48459">
    <property type="entry name" value="CUE DOMAIN-CONTAINING PROTEIN"/>
    <property type="match status" value="1"/>
</dbReference>
<evidence type="ECO:0000256" key="2">
    <source>
        <dbReference type="SAM" id="MobiDB-lite"/>
    </source>
</evidence>
<dbReference type="AlphaFoldDB" id="A0A5N6M4G7"/>
<accession>A0A5N6M4G7</accession>
<feature type="region of interest" description="Disordered" evidence="2">
    <location>
        <begin position="523"/>
        <end position="550"/>
    </location>
</feature>
<protein>
    <submittedName>
        <fullName evidence="3">Uncharacterized protein</fullName>
    </submittedName>
</protein>